<dbReference type="Gene3D" id="3.40.50.970">
    <property type="match status" value="1"/>
</dbReference>
<dbReference type="PANTHER" id="PTHR42981:SF2">
    <property type="entry name" value="PYRUVATE DEHYDROGENASE [UBIQUINONE]"/>
    <property type="match status" value="1"/>
</dbReference>
<dbReference type="EMBL" id="JBHRUH010000023">
    <property type="protein sequence ID" value="MFC3292903.1"/>
    <property type="molecule type" value="Genomic_DNA"/>
</dbReference>
<dbReference type="InterPro" id="IPR012000">
    <property type="entry name" value="Thiamin_PyroP_enz_cen_dom"/>
</dbReference>
<accession>A0ABV7M1Z6</accession>
<dbReference type="InterPro" id="IPR047210">
    <property type="entry name" value="TPP_PYR_POXB-like"/>
</dbReference>
<dbReference type="RefSeq" id="WP_268247070.1">
    <property type="nucleotide sequence ID" value="NZ_BMXD01000039.1"/>
</dbReference>
<dbReference type="CDD" id="cd07039">
    <property type="entry name" value="TPP_PYR_POX"/>
    <property type="match status" value="1"/>
</dbReference>
<feature type="domain" description="Thiamine pyrophosphate enzyme N-terminal TPP-binding" evidence="2">
    <location>
        <begin position="5"/>
        <end position="120"/>
    </location>
</feature>
<dbReference type="InterPro" id="IPR029035">
    <property type="entry name" value="DHS-like_NAD/FAD-binding_dom"/>
</dbReference>
<evidence type="ECO:0000313" key="3">
    <source>
        <dbReference type="EMBL" id="MFC3292903.1"/>
    </source>
</evidence>
<dbReference type="Gene3D" id="3.40.50.1220">
    <property type="entry name" value="TPP-binding domain"/>
    <property type="match status" value="1"/>
</dbReference>
<evidence type="ECO:0000259" key="1">
    <source>
        <dbReference type="Pfam" id="PF00205"/>
    </source>
</evidence>
<dbReference type="SUPFAM" id="SSF52518">
    <property type="entry name" value="Thiamin diphosphate-binding fold (THDP-binding)"/>
    <property type="match status" value="1"/>
</dbReference>
<feature type="non-terminal residue" evidence="3">
    <location>
        <position position="260"/>
    </location>
</feature>
<feature type="domain" description="Thiamine pyrophosphate enzyme central" evidence="1">
    <location>
        <begin position="199"/>
        <end position="260"/>
    </location>
</feature>
<keyword evidence="4" id="KW-1185">Reference proteome</keyword>
<dbReference type="InterPro" id="IPR012001">
    <property type="entry name" value="Thiamin_PyroP_enz_TPP-bd_dom"/>
</dbReference>
<dbReference type="Pfam" id="PF02776">
    <property type="entry name" value="TPP_enzyme_N"/>
    <property type="match status" value="1"/>
</dbReference>
<evidence type="ECO:0000259" key="2">
    <source>
        <dbReference type="Pfam" id="PF02776"/>
    </source>
</evidence>
<protein>
    <submittedName>
        <fullName evidence="3">Thiamine pyrophosphate-binding protein</fullName>
    </submittedName>
</protein>
<sequence length="260" mass="27707">MSELVGDFLLKRLSEWNVKRIYGYPGDGSNGIMGALNRAGEQFEFIQTRHEEMAAFMACAHAKFTGQVGVCTATSGPGAIHLLNGLYDAKKDHQPVVAIVGQQARAAMGGEYQQEVDLVSLFKDVAHEYVHMATSPGQIRHLVDRAIRIALSERTVTAIIIPNDLQSQPAVEQPPHAHGTIHSGVGYSHPRIAPHEDDLKRAAAVLNEGERVAILVGAGALNATDEVIQVAEKLGAGVAKALLGRAALPDDLPFVTGSIG</sequence>
<gene>
    <name evidence="3" type="ORF">ACFOEI_12595</name>
</gene>
<dbReference type="InterPro" id="IPR047211">
    <property type="entry name" value="POXB-like"/>
</dbReference>
<name>A0ABV7M1Z6_9GAMM</name>
<reference evidence="4" key="1">
    <citation type="journal article" date="2019" name="Int. J. Syst. Evol. Microbiol.">
        <title>The Global Catalogue of Microorganisms (GCM) 10K type strain sequencing project: providing services to taxonomists for standard genome sequencing and annotation.</title>
        <authorList>
            <consortium name="The Broad Institute Genomics Platform"/>
            <consortium name="The Broad Institute Genome Sequencing Center for Infectious Disease"/>
            <person name="Wu L."/>
            <person name="Ma J."/>
        </authorList>
    </citation>
    <scope>NUCLEOTIDE SEQUENCE [LARGE SCALE GENOMIC DNA]</scope>
    <source>
        <strain evidence="4">KCTC 12847</strain>
    </source>
</reference>
<dbReference type="Pfam" id="PF00205">
    <property type="entry name" value="TPP_enzyme_M"/>
    <property type="match status" value="1"/>
</dbReference>
<proteinExistence type="predicted"/>
<dbReference type="PANTHER" id="PTHR42981">
    <property type="entry name" value="PYRUVATE DEHYDROGENASE [UBIQUINONE]"/>
    <property type="match status" value="1"/>
</dbReference>
<evidence type="ECO:0000313" key="4">
    <source>
        <dbReference type="Proteomes" id="UP001595640"/>
    </source>
</evidence>
<comment type="caution">
    <text evidence="3">The sequence shown here is derived from an EMBL/GenBank/DDBJ whole genome shotgun (WGS) entry which is preliminary data.</text>
</comment>
<dbReference type="SUPFAM" id="SSF52467">
    <property type="entry name" value="DHS-like NAD/FAD-binding domain"/>
    <property type="match status" value="1"/>
</dbReference>
<dbReference type="Proteomes" id="UP001595640">
    <property type="component" value="Unassembled WGS sequence"/>
</dbReference>
<organism evidence="3 4">
    <name type="scientific">Modicisalibacter luteus</name>
    <dbReference type="NCBI Taxonomy" id="453962"/>
    <lineage>
        <taxon>Bacteria</taxon>
        <taxon>Pseudomonadati</taxon>
        <taxon>Pseudomonadota</taxon>
        <taxon>Gammaproteobacteria</taxon>
        <taxon>Oceanospirillales</taxon>
        <taxon>Halomonadaceae</taxon>
        <taxon>Modicisalibacter</taxon>
    </lineage>
</organism>
<dbReference type="InterPro" id="IPR029061">
    <property type="entry name" value="THDP-binding"/>
</dbReference>